<keyword evidence="2" id="KW-1185">Reference proteome</keyword>
<evidence type="ECO:0000313" key="1">
    <source>
        <dbReference type="EMBL" id="GMS83558.1"/>
    </source>
</evidence>
<protein>
    <submittedName>
        <fullName evidence="1">Uncharacterized protein</fullName>
    </submittedName>
</protein>
<sequence length="186" mass="21608">AFPLLLAVALCNIIDESQEYGAIEDPYEFTSPYEMIDMGIDDLCDKYPSLRPSSDEEMITFKKEFMLFLAEKPDVQDEVLTGFPSNYRVLWGKMKELRKIADEEFDALTKDDQRFIESPTGLMLHKLAVQSGLKVIALRKADFKKRKLSKDQIKDEVNERQLAIFQSWYGQETVDEDSIEDFRDEL</sequence>
<dbReference type="EMBL" id="BTSX01000002">
    <property type="protein sequence ID" value="GMS83558.1"/>
    <property type="molecule type" value="Genomic_DNA"/>
</dbReference>
<proteinExistence type="predicted"/>
<organism evidence="1 2">
    <name type="scientific">Pristionchus entomophagus</name>
    <dbReference type="NCBI Taxonomy" id="358040"/>
    <lineage>
        <taxon>Eukaryota</taxon>
        <taxon>Metazoa</taxon>
        <taxon>Ecdysozoa</taxon>
        <taxon>Nematoda</taxon>
        <taxon>Chromadorea</taxon>
        <taxon>Rhabditida</taxon>
        <taxon>Rhabditina</taxon>
        <taxon>Diplogasteromorpha</taxon>
        <taxon>Diplogasteroidea</taxon>
        <taxon>Neodiplogasteridae</taxon>
        <taxon>Pristionchus</taxon>
    </lineage>
</organism>
<feature type="non-terminal residue" evidence="1">
    <location>
        <position position="1"/>
    </location>
</feature>
<dbReference type="Proteomes" id="UP001432027">
    <property type="component" value="Unassembled WGS sequence"/>
</dbReference>
<comment type="caution">
    <text evidence="1">The sequence shown here is derived from an EMBL/GenBank/DDBJ whole genome shotgun (WGS) entry which is preliminary data.</text>
</comment>
<reference evidence="1" key="1">
    <citation type="submission" date="2023-10" db="EMBL/GenBank/DDBJ databases">
        <title>Genome assembly of Pristionchus species.</title>
        <authorList>
            <person name="Yoshida K."/>
            <person name="Sommer R.J."/>
        </authorList>
    </citation>
    <scope>NUCLEOTIDE SEQUENCE</scope>
    <source>
        <strain evidence="1">RS0144</strain>
    </source>
</reference>
<gene>
    <name evidence="1" type="ORF">PENTCL1PPCAC_5733</name>
</gene>
<accession>A0AAV5SN74</accession>
<evidence type="ECO:0000313" key="2">
    <source>
        <dbReference type="Proteomes" id="UP001432027"/>
    </source>
</evidence>
<name>A0AAV5SN74_9BILA</name>
<dbReference type="AlphaFoldDB" id="A0AAV5SN74"/>